<name>A0A644XNU3_9ZZZZ</name>
<reference evidence="2" key="1">
    <citation type="submission" date="2019-08" db="EMBL/GenBank/DDBJ databases">
        <authorList>
            <person name="Kucharzyk K."/>
            <person name="Murdoch R.W."/>
            <person name="Higgins S."/>
            <person name="Loffler F."/>
        </authorList>
    </citation>
    <scope>NUCLEOTIDE SEQUENCE</scope>
</reference>
<proteinExistence type="predicted"/>
<organism evidence="2">
    <name type="scientific">bioreactor metagenome</name>
    <dbReference type="NCBI Taxonomy" id="1076179"/>
    <lineage>
        <taxon>unclassified sequences</taxon>
        <taxon>metagenomes</taxon>
        <taxon>ecological metagenomes</taxon>
    </lineage>
</organism>
<dbReference type="EMBL" id="VSSQ01002795">
    <property type="protein sequence ID" value="MPM17428.1"/>
    <property type="molecule type" value="Genomic_DNA"/>
</dbReference>
<feature type="compositionally biased region" description="Basic and acidic residues" evidence="1">
    <location>
        <begin position="27"/>
        <end position="40"/>
    </location>
</feature>
<accession>A0A644XNU3</accession>
<comment type="caution">
    <text evidence="2">The sequence shown here is derived from an EMBL/GenBank/DDBJ whole genome shotgun (WGS) entry which is preliminary data.</text>
</comment>
<evidence type="ECO:0000313" key="2">
    <source>
        <dbReference type="EMBL" id="MPM17428.1"/>
    </source>
</evidence>
<dbReference type="AlphaFoldDB" id="A0A644XNU3"/>
<evidence type="ECO:0008006" key="3">
    <source>
        <dbReference type="Google" id="ProtNLM"/>
    </source>
</evidence>
<protein>
    <recommendedName>
        <fullName evidence="3">NAD-specific glutamate dehydrogenase</fullName>
    </recommendedName>
</protein>
<evidence type="ECO:0000256" key="1">
    <source>
        <dbReference type="SAM" id="MobiDB-lite"/>
    </source>
</evidence>
<gene>
    <name evidence="2" type="ORF">SDC9_63817</name>
</gene>
<sequence>MNGRWAPGRTGRPPFTSAHARSVSGRARSDRSDGGRSDLADEVDARGEGLLALFPLGRADLARVGGDVLGGLDLADQLAGLTADALGGRLDVLDGALGIDQEGRAVGLAGARTHVVEVVGDGAVRVAQHVVLDLADLLGGVVPGLVDEVRVGRHGEDLDAELLQLLVVVGHVTELGRADEGEVGRVEEEDGPLADGVLVGDLDELPLVEGLRGERQDLGVHERHRVNPFELGGLLNAIQSLYRKKSDR</sequence>
<feature type="region of interest" description="Disordered" evidence="1">
    <location>
        <begin position="1"/>
        <end position="40"/>
    </location>
</feature>